<feature type="domain" description="GS catalytic" evidence="6">
    <location>
        <begin position="120"/>
        <end position="456"/>
    </location>
</feature>
<evidence type="ECO:0000256" key="1">
    <source>
        <dbReference type="ARBA" id="ARBA00001946"/>
    </source>
</evidence>
<dbReference type="InterPro" id="IPR036651">
    <property type="entry name" value="Gln_synt_N_sf"/>
</dbReference>
<proteinExistence type="inferred from homology"/>
<comment type="similarity">
    <text evidence="4 5">Belongs to the glutamine synthetase family.</text>
</comment>
<evidence type="ECO:0000313" key="8">
    <source>
        <dbReference type="Proteomes" id="UP000588068"/>
    </source>
</evidence>
<reference evidence="7 8" key="1">
    <citation type="submission" date="2020-08" db="EMBL/GenBank/DDBJ databases">
        <title>Genomic Encyclopedia of Type Strains, Phase IV (KMG-IV): sequencing the most valuable type-strain genomes for metagenomic binning, comparative biology and taxonomic classification.</title>
        <authorList>
            <person name="Goeker M."/>
        </authorList>
    </citation>
    <scope>NUCLEOTIDE SEQUENCE [LARGE SCALE GENOMIC DNA]</scope>
    <source>
        <strain evidence="7 8">DSM 26723</strain>
    </source>
</reference>
<dbReference type="AlphaFoldDB" id="A0A841HSZ5"/>
<evidence type="ECO:0000259" key="6">
    <source>
        <dbReference type="PROSITE" id="PS51987"/>
    </source>
</evidence>
<dbReference type="SUPFAM" id="SSF54368">
    <property type="entry name" value="Glutamine synthetase, N-terminal domain"/>
    <property type="match status" value="1"/>
</dbReference>
<keyword evidence="8" id="KW-1185">Reference proteome</keyword>
<sequence length="456" mass="50421">MAVETPISEIAALRREHPATRFVDILLADICGVPRGKRVTIEELPGVYEGEFLLPGSMFALDVQGGTIQETHLGFDEGDADRACMPIEGTLLPVPWCSGEVAQLQVTMRDRDRSPFFGDPRHVLANVLKRFRSLGLTPVVAVELEFYFLDRERTPQGRIQPPRMPLTGRREFRTQINSMVDLNEYSSVLADISAACTAQKIPSGTALAEYGPGQFEVNLHHSADALRACDEAIRFKRLVRGVATRHGMEATFMAKPYAEMAGSGAHLHVSVLDESGRNIFESPDAGGNETLHHAIGGLAETMNDVMLVLAPTINSYRRYRPEAYVPLNPSWAVNNRGTALRIPVSSPVNRRVEHRVAGADANPYLLTAAVLAGIHHGLERKIQPGPPLAGNAYRDHTPSLPLTWPEAAFAFERSEFVKDYFGPAFQSLFATTRRGEFRAFELNVSPLEYEWYVTTS</sequence>
<dbReference type="SUPFAM" id="SSF55931">
    <property type="entry name" value="Glutamine synthetase/guanido kinase"/>
    <property type="match status" value="1"/>
</dbReference>
<name>A0A841HSZ5_9GAMM</name>
<dbReference type="EC" id="6.3.1.2" evidence="7"/>
<gene>
    <name evidence="7" type="ORF">HNQ60_004665</name>
</gene>
<dbReference type="SMART" id="SM01230">
    <property type="entry name" value="Gln-synt_C"/>
    <property type="match status" value="1"/>
</dbReference>
<dbReference type="Gene3D" id="3.30.590.10">
    <property type="entry name" value="Glutamine synthetase/guanido kinase, catalytic domain"/>
    <property type="match status" value="1"/>
</dbReference>
<dbReference type="EMBL" id="JACHHZ010000006">
    <property type="protein sequence ID" value="MBB6095774.1"/>
    <property type="molecule type" value="Genomic_DNA"/>
</dbReference>
<dbReference type="Proteomes" id="UP000588068">
    <property type="component" value="Unassembled WGS sequence"/>
</dbReference>
<evidence type="ECO:0000256" key="4">
    <source>
        <dbReference type="PROSITE-ProRule" id="PRU01331"/>
    </source>
</evidence>
<dbReference type="GO" id="GO:0004356">
    <property type="term" value="F:glutamine synthetase activity"/>
    <property type="evidence" value="ECO:0007669"/>
    <property type="project" value="UniProtKB-EC"/>
</dbReference>
<organism evidence="7 8">
    <name type="scientific">Povalibacter uvarum</name>
    <dbReference type="NCBI Taxonomy" id="732238"/>
    <lineage>
        <taxon>Bacteria</taxon>
        <taxon>Pseudomonadati</taxon>
        <taxon>Pseudomonadota</taxon>
        <taxon>Gammaproteobacteria</taxon>
        <taxon>Steroidobacterales</taxon>
        <taxon>Steroidobacteraceae</taxon>
        <taxon>Povalibacter</taxon>
    </lineage>
</organism>
<evidence type="ECO:0000256" key="2">
    <source>
        <dbReference type="ARBA" id="ARBA00022598"/>
    </source>
</evidence>
<dbReference type="GO" id="GO:0006598">
    <property type="term" value="P:polyamine catabolic process"/>
    <property type="evidence" value="ECO:0007669"/>
    <property type="project" value="TreeGrafter"/>
</dbReference>
<dbReference type="PANTHER" id="PTHR43785:SF12">
    <property type="entry name" value="TYPE-1 GLUTAMINE SYNTHETASE 2"/>
    <property type="match status" value="1"/>
</dbReference>
<dbReference type="InterPro" id="IPR027303">
    <property type="entry name" value="Gln_synth_gly_rich_site"/>
</dbReference>
<dbReference type="GO" id="GO:0006542">
    <property type="term" value="P:glutamine biosynthetic process"/>
    <property type="evidence" value="ECO:0007669"/>
    <property type="project" value="InterPro"/>
</dbReference>
<evidence type="ECO:0000256" key="3">
    <source>
        <dbReference type="ARBA" id="ARBA00022842"/>
    </source>
</evidence>
<keyword evidence="2 7" id="KW-0436">Ligase</keyword>
<dbReference type="Gene3D" id="3.10.20.70">
    <property type="entry name" value="Glutamine synthetase, N-terminal domain"/>
    <property type="match status" value="1"/>
</dbReference>
<keyword evidence="3" id="KW-0460">Magnesium</keyword>
<dbReference type="InterPro" id="IPR014746">
    <property type="entry name" value="Gln_synth/guanido_kin_cat_dom"/>
</dbReference>
<dbReference type="RefSeq" id="WP_184335167.1">
    <property type="nucleotide sequence ID" value="NZ_JACHHZ010000006.1"/>
</dbReference>
<protein>
    <submittedName>
        <fullName evidence="7">Glutamine synthetase</fullName>
        <ecNumber evidence="7">6.3.1.2</ecNumber>
    </submittedName>
</protein>
<comment type="caution">
    <text evidence="7">The sequence shown here is derived from an EMBL/GenBank/DDBJ whole genome shotgun (WGS) entry which is preliminary data.</text>
</comment>
<dbReference type="Pfam" id="PF00120">
    <property type="entry name" value="Gln-synt_C"/>
    <property type="match status" value="1"/>
</dbReference>
<dbReference type="PANTHER" id="PTHR43785">
    <property type="entry name" value="GAMMA-GLUTAMYLPUTRESCINE SYNTHETASE"/>
    <property type="match status" value="1"/>
</dbReference>
<dbReference type="PROSITE" id="PS51987">
    <property type="entry name" value="GS_CATALYTIC"/>
    <property type="match status" value="1"/>
</dbReference>
<accession>A0A841HSZ5</accession>
<comment type="cofactor">
    <cofactor evidence="1">
        <name>Mg(2+)</name>
        <dbReference type="ChEBI" id="CHEBI:18420"/>
    </cofactor>
</comment>
<dbReference type="InterPro" id="IPR008146">
    <property type="entry name" value="Gln_synth_cat_dom"/>
</dbReference>
<dbReference type="PROSITE" id="PS00181">
    <property type="entry name" value="GLNA_ATP"/>
    <property type="match status" value="1"/>
</dbReference>
<evidence type="ECO:0000313" key="7">
    <source>
        <dbReference type="EMBL" id="MBB6095774.1"/>
    </source>
</evidence>
<evidence type="ECO:0000256" key="5">
    <source>
        <dbReference type="RuleBase" id="RU000384"/>
    </source>
</evidence>